<dbReference type="RefSeq" id="WP_120514838.1">
    <property type="nucleotide sequence ID" value="NZ_QXZY01000002.1"/>
</dbReference>
<gene>
    <name evidence="1" type="ORF">EG028_06975</name>
</gene>
<evidence type="ECO:0000313" key="1">
    <source>
        <dbReference type="EMBL" id="RPD41898.1"/>
    </source>
</evidence>
<name>A0A3N4ME98_9BACT</name>
<accession>A0A3N4ME98</accession>
<dbReference type="Proteomes" id="UP000279089">
    <property type="component" value="Unassembled WGS sequence"/>
</dbReference>
<reference evidence="2" key="1">
    <citation type="submission" date="2018-11" db="EMBL/GenBank/DDBJ databases">
        <title>Chitinophaga lutea sp.nov., isolate from arsenic contaminated soil.</title>
        <authorList>
            <person name="Zong Y."/>
        </authorList>
    </citation>
    <scope>NUCLEOTIDE SEQUENCE [LARGE SCALE GENOMIC DNA]</scope>
    <source>
        <strain evidence="2">YLT18</strain>
    </source>
</reference>
<dbReference type="EMBL" id="RMBX01000003">
    <property type="protein sequence ID" value="RPD41898.1"/>
    <property type="molecule type" value="Genomic_DNA"/>
</dbReference>
<sequence>MVVEYLVEQYSDDLIVYRNGVEYIRVKRKFNWGGWLLASYFYKGKEILNTRRRVTIGLSLRIDNQDLPEHIELVRSKKGKYSLHIADKVLSIKRAFLKNPCYTFLSNDEVKGYVNTATFSMKLPYTFNVFFQAEEDINFYLLLFFLMDQAPVDI</sequence>
<protein>
    <submittedName>
        <fullName evidence="1">Uncharacterized protein</fullName>
    </submittedName>
</protein>
<comment type="caution">
    <text evidence="1">The sequence shown here is derived from an EMBL/GenBank/DDBJ whole genome shotgun (WGS) entry which is preliminary data.</text>
</comment>
<keyword evidence="2" id="KW-1185">Reference proteome</keyword>
<organism evidence="1 2">
    <name type="scientific">Chitinophaga barathri</name>
    <dbReference type="NCBI Taxonomy" id="1647451"/>
    <lineage>
        <taxon>Bacteria</taxon>
        <taxon>Pseudomonadati</taxon>
        <taxon>Bacteroidota</taxon>
        <taxon>Chitinophagia</taxon>
        <taxon>Chitinophagales</taxon>
        <taxon>Chitinophagaceae</taxon>
        <taxon>Chitinophaga</taxon>
    </lineage>
</organism>
<dbReference type="AlphaFoldDB" id="A0A3N4ME98"/>
<evidence type="ECO:0000313" key="2">
    <source>
        <dbReference type="Proteomes" id="UP000279089"/>
    </source>
</evidence>
<proteinExistence type="predicted"/>